<sequence>MFFALPAIFEAGASRLPRFATAGSSRSMSTIHLGNLAPAKGSTKTVHAQGRERGINCEGGSPGEWPGIVPMLARVLAQERWAVRRSVQPLHRWVSRPPAPSASLPLPQHLLTVLLNTRRGRGQGSTKGGTAGRGHKGQLARSGNGKPGPGFEGGQTPITRLFPKRGFVNQMKREYAPLSIATLQRFIQSGRIDPSQPITIGTVVHSNAVHGLSKKQGIKLLGTPNPDLPLPALELELSRFSKSSAQAVIDAGGKVTAVYRNALALRQEVFPHKFDSPIKIAEPIRRTDIEYYSNPENHGYLAKAKAAALAAKAAKRTQ</sequence>
<dbReference type="NCBIfam" id="TIGR01071">
    <property type="entry name" value="rplO_bact"/>
    <property type="match status" value="1"/>
</dbReference>
<proteinExistence type="inferred from homology"/>
<name>A0A427Y9A5_9TREE</name>
<dbReference type="RefSeq" id="XP_028479927.1">
    <property type="nucleotide sequence ID" value="XM_028616070.1"/>
</dbReference>
<dbReference type="GO" id="GO:0003735">
    <property type="term" value="F:structural constituent of ribosome"/>
    <property type="evidence" value="ECO:0007669"/>
    <property type="project" value="InterPro"/>
</dbReference>
<dbReference type="GO" id="GO:0005762">
    <property type="term" value="C:mitochondrial large ribosomal subunit"/>
    <property type="evidence" value="ECO:0007669"/>
    <property type="project" value="TreeGrafter"/>
</dbReference>
<dbReference type="STRING" id="105984.A0A427Y9A5"/>
<reference evidence="6 7" key="1">
    <citation type="submission" date="2018-11" db="EMBL/GenBank/DDBJ databases">
        <title>Genome sequence of Apiotrichum porosum DSM 27194.</title>
        <authorList>
            <person name="Aliyu H."/>
            <person name="Gorte O."/>
            <person name="Ochsenreither K."/>
        </authorList>
    </citation>
    <scope>NUCLEOTIDE SEQUENCE [LARGE SCALE GENOMIC DNA]</scope>
    <source>
        <strain evidence="6 7">DSM 27194</strain>
    </source>
</reference>
<dbReference type="PANTHER" id="PTHR12934">
    <property type="entry name" value="50S RIBOSOMAL PROTEIN L15"/>
    <property type="match status" value="1"/>
</dbReference>
<dbReference type="InterPro" id="IPR030878">
    <property type="entry name" value="Ribosomal_uL15"/>
</dbReference>
<dbReference type="Proteomes" id="UP000279236">
    <property type="component" value="Unassembled WGS sequence"/>
</dbReference>
<keyword evidence="7" id="KW-1185">Reference proteome</keyword>
<feature type="region of interest" description="Disordered" evidence="4">
    <location>
        <begin position="119"/>
        <end position="159"/>
    </location>
</feature>
<feature type="domain" description="Large ribosomal subunit protein uL15/eL18" evidence="5">
    <location>
        <begin position="177"/>
        <end position="256"/>
    </location>
</feature>
<dbReference type="HAMAP" id="MF_01341">
    <property type="entry name" value="Ribosomal_uL15"/>
    <property type="match status" value="1"/>
</dbReference>
<evidence type="ECO:0000313" key="6">
    <source>
        <dbReference type="EMBL" id="RSH87719.1"/>
    </source>
</evidence>
<dbReference type="InterPro" id="IPR005749">
    <property type="entry name" value="Ribosomal_uL15_bac-type"/>
</dbReference>
<dbReference type="GeneID" id="39584778"/>
<dbReference type="GO" id="GO:0006412">
    <property type="term" value="P:translation"/>
    <property type="evidence" value="ECO:0007669"/>
    <property type="project" value="InterPro"/>
</dbReference>
<evidence type="ECO:0000256" key="4">
    <source>
        <dbReference type="SAM" id="MobiDB-lite"/>
    </source>
</evidence>
<dbReference type="PANTHER" id="PTHR12934:SF11">
    <property type="entry name" value="LARGE RIBOSOMAL SUBUNIT PROTEIN UL15M"/>
    <property type="match status" value="1"/>
</dbReference>
<dbReference type="EMBL" id="RSCE01000001">
    <property type="protein sequence ID" value="RSH87719.1"/>
    <property type="molecule type" value="Genomic_DNA"/>
</dbReference>
<feature type="compositionally biased region" description="Gly residues" evidence="4">
    <location>
        <begin position="122"/>
        <end position="132"/>
    </location>
</feature>
<dbReference type="InterPro" id="IPR021131">
    <property type="entry name" value="Ribosomal_uL15/eL18"/>
</dbReference>
<dbReference type="Gene3D" id="3.100.10.10">
    <property type="match status" value="1"/>
</dbReference>
<dbReference type="AlphaFoldDB" id="A0A427Y9A5"/>
<accession>A0A427Y9A5</accession>
<evidence type="ECO:0000259" key="5">
    <source>
        <dbReference type="Pfam" id="PF00828"/>
    </source>
</evidence>
<evidence type="ECO:0000256" key="1">
    <source>
        <dbReference type="ARBA" id="ARBA00007320"/>
    </source>
</evidence>
<evidence type="ECO:0000313" key="7">
    <source>
        <dbReference type="Proteomes" id="UP000279236"/>
    </source>
</evidence>
<protein>
    <submittedName>
        <fullName evidence="6">YmL10</fullName>
    </submittedName>
</protein>
<gene>
    <name evidence="6" type="primary">MRPL10</name>
    <name evidence="6" type="ORF">EHS24_000235</name>
</gene>
<comment type="similarity">
    <text evidence="1">Belongs to the universal ribosomal protein uL15 family.</text>
</comment>
<dbReference type="Pfam" id="PF00828">
    <property type="entry name" value="Ribosomal_L27A"/>
    <property type="match status" value="1"/>
</dbReference>
<dbReference type="OrthoDB" id="361383at2759"/>
<keyword evidence="3" id="KW-0687">Ribonucleoprotein</keyword>
<dbReference type="InterPro" id="IPR036227">
    <property type="entry name" value="Ribosomal_uL15/eL18_sf"/>
</dbReference>
<keyword evidence="2" id="KW-0689">Ribosomal protein</keyword>
<evidence type="ECO:0000256" key="2">
    <source>
        <dbReference type="ARBA" id="ARBA00022980"/>
    </source>
</evidence>
<comment type="caution">
    <text evidence="6">The sequence shown here is derived from an EMBL/GenBank/DDBJ whole genome shotgun (WGS) entry which is preliminary data.</text>
</comment>
<dbReference type="SUPFAM" id="SSF52080">
    <property type="entry name" value="Ribosomal proteins L15p and L18e"/>
    <property type="match status" value="1"/>
</dbReference>
<organism evidence="6 7">
    <name type="scientific">Apiotrichum porosum</name>
    <dbReference type="NCBI Taxonomy" id="105984"/>
    <lineage>
        <taxon>Eukaryota</taxon>
        <taxon>Fungi</taxon>
        <taxon>Dikarya</taxon>
        <taxon>Basidiomycota</taxon>
        <taxon>Agaricomycotina</taxon>
        <taxon>Tremellomycetes</taxon>
        <taxon>Trichosporonales</taxon>
        <taxon>Trichosporonaceae</taxon>
        <taxon>Apiotrichum</taxon>
    </lineage>
</organism>
<evidence type="ECO:0000256" key="3">
    <source>
        <dbReference type="ARBA" id="ARBA00023274"/>
    </source>
</evidence>